<dbReference type="CDD" id="cd06850">
    <property type="entry name" value="biotinyl_domain"/>
    <property type="match status" value="1"/>
</dbReference>
<dbReference type="Pfam" id="PF00364">
    <property type="entry name" value="Biotin_lipoyl"/>
    <property type="match status" value="1"/>
</dbReference>
<sequence length="149" mass="15435">MDISQIRRLIDLMAQAPIAELEIEENGRRIRLAKGGGKTGVSPVATAPAPVEAKTPVASPAPSPVTTAPKAAETLITAPSYGVFHLAPSPDAPPYVTVGQKVEAGQQVGLLEAMKVFNPVRATAAGMVEEILVAAGTEVDMGTPLFRLV</sequence>
<comment type="caution">
    <text evidence="11">The sequence shown here is derived from an EMBL/GenBank/DDBJ whole genome shotgun (WGS) entry which is preliminary data.</text>
</comment>
<evidence type="ECO:0000259" key="10">
    <source>
        <dbReference type="PROSITE" id="PS50968"/>
    </source>
</evidence>
<evidence type="ECO:0000256" key="5">
    <source>
        <dbReference type="ARBA" id="ARBA00022832"/>
    </source>
</evidence>
<accession>A0A4Y3MAH6</accession>
<dbReference type="Proteomes" id="UP000320772">
    <property type="component" value="Unassembled WGS sequence"/>
</dbReference>
<dbReference type="PROSITE" id="PS50968">
    <property type="entry name" value="BIOTINYL_LIPOYL"/>
    <property type="match status" value="1"/>
</dbReference>
<gene>
    <name evidence="11" type="primary">accB_1</name>
    <name evidence="11" type="ORF">GRO01_09150</name>
</gene>
<dbReference type="UniPathway" id="UPA00094"/>
<keyword evidence="5 9" id="KW-0276">Fatty acid metabolism</keyword>
<evidence type="ECO:0000256" key="9">
    <source>
        <dbReference type="RuleBase" id="RU364072"/>
    </source>
</evidence>
<organism evidence="11 12">
    <name type="scientific">Gluconobacter roseus NBRC 3990</name>
    <dbReference type="NCBI Taxonomy" id="1307950"/>
    <lineage>
        <taxon>Bacteria</taxon>
        <taxon>Pseudomonadati</taxon>
        <taxon>Pseudomonadota</taxon>
        <taxon>Alphaproteobacteria</taxon>
        <taxon>Acetobacterales</taxon>
        <taxon>Acetobacteraceae</taxon>
        <taxon>Gluconobacter</taxon>
    </lineage>
</organism>
<dbReference type="PANTHER" id="PTHR45266:SF3">
    <property type="entry name" value="OXALOACETATE DECARBOXYLASE ALPHA CHAIN"/>
    <property type="match status" value="1"/>
</dbReference>
<dbReference type="NCBIfam" id="TIGR00531">
    <property type="entry name" value="BCCP"/>
    <property type="match status" value="1"/>
</dbReference>
<dbReference type="EMBL" id="BJLY01000002">
    <property type="protein sequence ID" value="GEB03339.1"/>
    <property type="molecule type" value="Genomic_DNA"/>
</dbReference>
<dbReference type="GO" id="GO:0009317">
    <property type="term" value="C:acetyl-CoA carboxylase complex"/>
    <property type="evidence" value="ECO:0007669"/>
    <property type="project" value="InterPro"/>
</dbReference>
<evidence type="ECO:0000313" key="12">
    <source>
        <dbReference type="Proteomes" id="UP000320772"/>
    </source>
</evidence>
<comment type="pathway">
    <text evidence="2 9">Lipid metabolism; fatty acid biosynthesis.</text>
</comment>
<dbReference type="InterPro" id="IPR001882">
    <property type="entry name" value="Biotin_BS"/>
</dbReference>
<dbReference type="GO" id="GO:0003989">
    <property type="term" value="F:acetyl-CoA carboxylase activity"/>
    <property type="evidence" value="ECO:0007669"/>
    <property type="project" value="InterPro"/>
</dbReference>
<evidence type="ECO:0000256" key="7">
    <source>
        <dbReference type="ARBA" id="ARBA00023160"/>
    </source>
</evidence>
<evidence type="ECO:0000256" key="3">
    <source>
        <dbReference type="ARBA" id="ARBA00017562"/>
    </source>
</evidence>
<reference evidence="11 12" key="1">
    <citation type="submission" date="2019-06" db="EMBL/GenBank/DDBJ databases">
        <title>Whole genome shotgun sequence of Gluconobacter roseus NBRC 3990.</title>
        <authorList>
            <person name="Hosoyama A."/>
            <person name="Uohara A."/>
            <person name="Ohji S."/>
            <person name="Ichikawa N."/>
        </authorList>
    </citation>
    <scope>NUCLEOTIDE SEQUENCE [LARGE SCALE GENOMIC DNA]</scope>
    <source>
        <strain evidence="11 12">NBRC 3990</strain>
    </source>
</reference>
<dbReference type="InterPro" id="IPR050709">
    <property type="entry name" value="Biotin_Carboxyl_Carrier/Decarb"/>
</dbReference>
<keyword evidence="6 9" id="KW-0443">Lipid metabolism</keyword>
<evidence type="ECO:0000256" key="4">
    <source>
        <dbReference type="ARBA" id="ARBA00022516"/>
    </source>
</evidence>
<proteinExistence type="predicted"/>
<dbReference type="STRING" id="586239.AD943_05895"/>
<evidence type="ECO:0000256" key="8">
    <source>
        <dbReference type="ARBA" id="ARBA00023267"/>
    </source>
</evidence>
<keyword evidence="8 9" id="KW-0092">Biotin</keyword>
<dbReference type="PANTHER" id="PTHR45266">
    <property type="entry name" value="OXALOACETATE DECARBOXYLASE ALPHA CHAIN"/>
    <property type="match status" value="1"/>
</dbReference>
<evidence type="ECO:0000256" key="6">
    <source>
        <dbReference type="ARBA" id="ARBA00023098"/>
    </source>
</evidence>
<dbReference type="InterPro" id="IPR011053">
    <property type="entry name" value="Single_hybrid_motif"/>
</dbReference>
<keyword evidence="4 9" id="KW-0444">Lipid biosynthesis</keyword>
<dbReference type="Gene3D" id="2.40.50.100">
    <property type="match status" value="1"/>
</dbReference>
<evidence type="ECO:0000256" key="1">
    <source>
        <dbReference type="ARBA" id="ARBA00003761"/>
    </source>
</evidence>
<dbReference type="AlphaFoldDB" id="A0A4Y3MAH6"/>
<dbReference type="RefSeq" id="WP_062508907.1">
    <property type="nucleotide sequence ID" value="NZ_BAQZ01000038.1"/>
</dbReference>
<comment type="function">
    <text evidence="1 9">This protein is a component of the acetyl coenzyme A carboxylase complex; first, biotin carboxylase catalyzes the carboxylation of the carrier protein and then the transcarboxylase transfers the carboxyl group to form malonyl-CoA.</text>
</comment>
<name>A0A4Y3MAH6_9PROT</name>
<dbReference type="InterPro" id="IPR000089">
    <property type="entry name" value="Biotin_lipoyl"/>
</dbReference>
<evidence type="ECO:0000313" key="11">
    <source>
        <dbReference type="EMBL" id="GEB03339.1"/>
    </source>
</evidence>
<dbReference type="SUPFAM" id="SSF51230">
    <property type="entry name" value="Single hybrid motif"/>
    <property type="match status" value="1"/>
</dbReference>
<protein>
    <recommendedName>
        <fullName evidence="3 9">Biotin carboxyl carrier protein of acetyl-CoA carboxylase</fullName>
    </recommendedName>
</protein>
<dbReference type="PROSITE" id="PS00188">
    <property type="entry name" value="BIOTIN"/>
    <property type="match status" value="1"/>
</dbReference>
<dbReference type="PRINTS" id="PR01071">
    <property type="entry name" value="ACOABIOTINCC"/>
</dbReference>
<keyword evidence="12" id="KW-1185">Reference proteome</keyword>
<dbReference type="GO" id="GO:0006633">
    <property type="term" value="P:fatty acid biosynthetic process"/>
    <property type="evidence" value="ECO:0007669"/>
    <property type="project" value="UniProtKB-UniPathway"/>
</dbReference>
<feature type="domain" description="Lipoyl-binding" evidence="10">
    <location>
        <begin position="73"/>
        <end position="149"/>
    </location>
</feature>
<evidence type="ECO:0000256" key="2">
    <source>
        <dbReference type="ARBA" id="ARBA00005194"/>
    </source>
</evidence>
<dbReference type="InterPro" id="IPR001249">
    <property type="entry name" value="AcCoA_biotinCC"/>
</dbReference>
<keyword evidence="7 9" id="KW-0275">Fatty acid biosynthesis</keyword>